<evidence type="ECO:0000313" key="3">
    <source>
        <dbReference type="EMBL" id="POH84264.1"/>
    </source>
</evidence>
<dbReference type="InterPro" id="IPR029000">
    <property type="entry name" value="Cyclophilin-like_dom_sf"/>
</dbReference>
<accession>A0A2S4AS28</accession>
<dbReference type="AlphaFoldDB" id="A0A2S4AS28"/>
<name>A0A2S4AS28_STUST</name>
<evidence type="ECO:0000259" key="2">
    <source>
        <dbReference type="Pfam" id="PF18050"/>
    </source>
</evidence>
<feature type="signal peptide" evidence="1">
    <location>
        <begin position="1"/>
        <end position="27"/>
    </location>
</feature>
<comment type="caution">
    <text evidence="3">The sequence shown here is derived from an EMBL/GenBank/DDBJ whole genome shotgun (WGS) entry which is preliminary data.</text>
</comment>
<feature type="domain" description="Cyclophilin-like" evidence="2">
    <location>
        <begin position="38"/>
        <end position="144"/>
    </location>
</feature>
<organism evidence="3 4">
    <name type="scientific">Stutzerimonas stutzeri</name>
    <name type="common">Pseudomonas stutzeri</name>
    <dbReference type="NCBI Taxonomy" id="316"/>
    <lineage>
        <taxon>Bacteria</taxon>
        <taxon>Pseudomonadati</taxon>
        <taxon>Pseudomonadota</taxon>
        <taxon>Gammaproteobacteria</taxon>
        <taxon>Pseudomonadales</taxon>
        <taxon>Pseudomonadaceae</taxon>
        <taxon>Stutzerimonas</taxon>
    </lineage>
</organism>
<reference evidence="3 4" key="1">
    <citation type="submission" date="2018-01" db="EMBL/GenBank/DDBJ databases">
        <title>Denitrification phenotypes of diverse strains of Pseudomonas stutzeri.</title>
        <authorList>
            <person name="Milligan D.A."/>
            <person name="Bergaust L."/>
            <person name="Bakken L.R."/>
            <person name="Frostegard A."/>
        </authorList>
    </citation>
    <scope>NUCLEOTIDE SEQUENCE [LARGE SCALE GENOMIC DNA]</scope>
    <source>
        <strain evidence="3 4">24a13</strain>
    </source>
</reference>
<sequence length="148" mass="16542">MNKLSQHFCLSGVRLCLLLMLSGCAFAETTLKEDRMWMTVGEHRFAITLDDSETSRALAQLLPLTLDMSELNANEKYASLPQRLPASAVTPGTIRNGDLMLYGTDTLVIFYRTFESTYSYTRIGRVDSPNELAEALGRVDVTIHFSVN</sequence>
<gene>
    <name evidence="3" type="ORF">CXK91_06860</name>
</gene>
<dbReference type="InterPro" id="IPR041183">
    <property type="entry name" value="Cyclophilin-like"/>
</dbReference>
<dbReference type="Pfam" id="PF18050">
    <property type="entry name" value="Cyclophil_like2"/>
    <property type="match status" value="1"/>
</dbReference>
<dbReference type="Gene3D" id="2.40.100.20">
    <property type="match status" value="1"/>
</dbReference>
<dbReference type="OrthoDB" id="5298378at2"/>
<evidence type="ECO:0000313" key="4">
    <source>
        <dbReference type="Proteomes" id="UP000237068"/>
    </source>
</evidence>
<proteinExistence type="predicted"/>
<dbReference type="RefSeq" id="WP_103455423.1">
    <property type="nucleotide sequence ID" value="NZ_JAMOHQ010000015.1"/>
</dbReference>
<protein>
    <recommendedName>
        <fullName evidence="2">Cyclophilin-like domain-containing protein</fullName>
    </recommendedName>
</protein>
<keyword evidence="1" id="KW-0732">Signal</keyword>
<feature type="chain" id="PRO_5015603551" description="Cyclophilin-like domain-containing protein" evidence="1">
    <location>
        <begin position="28"/>
        <end position="148"/>
    </location>
</feature>
<evidence type="ECO:0000256" key="1">
    <source>
        <dbReference type="SAM" id="SignalP"/>
    </source>
</evidence>
<dbReference type="Proteomes" id="UP000237068">
    <property type="component" value="Unassembled WGS sequence"/>
</dbReference>
<dbReference type="SUPFAM" id="SSF50891">
    <property type="entry name" value="Cyclophilin-like"/>
    <property type="match status" value="1"/>
</dbReference>
<dbReference type="EMBL" id="PPXG01000002">
    <property type="protein sequence ID" value="POH84264.1"/>
    <property type="molecule type" value="Genomic_DNA"/>
</dbReference>